<sequence length="114" mass="13114">MFCQSDTDSYAALLDGRLLRSHVSDSCILHLTIQPVVSCMIFLLNISSLSSRLQKRCKAWISRLQKPPAANTWRMRTTNIRCPFCSGERAPMLTELSYSWATWAGCPHITWFMW</sequence>
<organism evidence="2 3">
    <name type="scientific">Pochonia chlamydosporia 170</name>
    <dbReference type="NCBI Taxonomy" id="1380566"/>
    <lineage>
        <taxon>Eukaryota</taxon>
        <taxon>Fungi</taxon>
        <taxon>Dikarya</taxon>
        <taxon>Ascomycota</taxon>
        <taxon>Pezizomycotina</taxon>
        <taxon>Sordariomycetes</taxon>
        <taxon>Hypocreomycetidae</taxon>
        <taxon>Hypocreales</taxon>
        <taxon>Clavicipitaceae</taxon>
        <taxon>Pochonia</taxon>
    </lineage>
</organism>
<name>A0A179FLQ1_METCM</name>
<feature type="transmembrane region" description="Helical" evidence="1">
    <location>
        <begin position="28"/>
        <end position="46"/>
    </location>
</feature>
<keyword evidence="1" id="KW-0472">Membrane</keyword>
<dbReference type="EMBL" id="LSBJ02000004">
    <property type="protein sequence ID" value="OAQ66484.1"/>
    <property type="molecule type" value="Genomic_DNA"/>
</dbReference>
<evidence type="ECO:0000313" key="3">
    <source>
        <dbReference type="Proteomes" id="UP000078397"/>
    </source>
</evidence>
<reference evidence="2 3" key="1">
    <citation type="journal article" date="2016" name="PLoS Pathog.">
        <title>Biosynthesis of antibiotic leucinostatins in bio-control fungus Purpureocillium lilacinum and their inhibition on phytophthora revealed by genome mining.</title>
        <authorList>
            <person name="Wang G."/>
            <person name="Liu Z."/>
            <person name="Lin R."/>
            <person name="Li E."/>
            <person name="Mao Z."/>
            <person name="Ling J."/>
            <person name="Yang Y."/>
            <person name="Yin W.B."/>
            <person name="Xie B."/>
        </authorList>
    </citation>
    <scope>NUCLEOTIDE SEQUENCE [LARGE SCALE GENOMIC DNA]</scope>
    <source>
        <strain evidence="2">170</strain>
    </source>
</reference>
<keyword evidence="1" id="KW-1133">Transmembrane helix</keyword>
<comment type="caution">
    <text evidence="2">The sequence shown here is derived from an EMBL/GenBank/DDBJ whole genome shotgun (WGS) entry which is preliminary data.</text>
</comment>
<proteinExistence type="predicted"/>
<dbReference type="RefSeq" id="XP_018143571.1">
    <property type="nucleotide sequence ID" value="XM_018286802.1"/>
</dbReference>
<evidence type="ECO:0000313" key="2">
    <source>
        <dbReference type="EMBL" id="OAQ66484.1"/>
    </source>
</evidence>
<dbReference type="GeneID" id="28850796"/>
<dbReference type="AlphaFoldDB" id="A0A179FLQ1"/>
<keyword evidence="1" id="KW-0812">Transmembrane</keyword>
<gene>
    <name evidence="2" type="ORF">VFPPC_08031</name>
</gene>
<evidence type="ECO:0000256" key="1">
    <source>
        <dbReference type="SAM" id="Phobius"/>
    </source>
</evidence>
<keyword evidence="3" id="KW-1185">Reference proteome</keyword>
<dbReference type="KEGG" id="pchm:VFPPC_08031"/>
<accession>A0A179FLQ1</accession>
<protein>
    <submittedName>
        <fullName evidence="2">Uncharacterized protein</fullName>
    </submittedName>
</protein>
<dbReference type="Proteomes" id="UP000078397">
    <property type="component" value="Unassembled WGS sequence"/>
</dbReference>